<organism evidence="3 4">
    <name type="scientific">Amycolatopsis mediterranei (strain U-32)</name>
    <dbReference type="NCBI Taxonomy" id="749927"/>
    <lineage>
        <taxon>Bacteria</taxon>
        <taxon>Bacillati</taxon>
        <taxon>Actinomycetota</taxon>
        <taxon>Actinomycetes</taxon>
        <taxon>Pseudonocardiales</taxon>
        <taxon>Pseudonocardiaceae</taxon>
        <taxon>Amycolatopsis</taxon>
    </lineage>
</organism>
<dbReference type="KEGG" id="amd:AMED_3618"/>
<dbReference type="HOGENOM" id="CLU_010194_1_2_11"/>
<reference evidence="3 4" key="1">
    <citation type="journal article" date="2010" name="Cell Res.">
        <title>Complete genome sequence of the rifamycin SV-producing Amycolatopsis mediterranei U32 revealed its genetic characteristics in phylogeny and metabolism.</title>
        <authorList>
            <person name="Zhao W."/>
            <person name="Zhong Y."/>
            <person name="Yuan H."/>
            <person name="Wang J."/>
            <person name="Zheng H."/>
            <person name="Wang Y."/>
            <person name="Cen X."/>
            <person name="Xu F."/>
            <person name="Bai J."/>
            <person name="Han X."/>
            <person name="Lu G."/>
            <person name="Zhu Y."/>
            <person name="Shao Z."/>
            <person name="Yan H."/>
            <person name="Li C."/>
            <person name="Peng N."/>
            <person name="Zhang Z."/>
            <person name="Zhang Y."/>
            <person name="Lin W."/>
            <person name="Fan Y."/>
            <person name="Qin Z."/>
            <person name="Hu Y."/>
            <person name="Zhu B."/>
            <person name="Wang S."/>
            <person name="Ding X."/>
            <person name="Zhao G.P."/>
        </authorList>
    </citation>
    <scope>NUCLEOTIDE SEQUENCE [LARGE SCALE GENOMIC DNA]</scope>
    <source>
        <strain evidence="4">U-32</strain>
    </source>
</reference>
<dbReference type="eggNOG" id="COG1028">
    <property type="taxonomic scope" value="Bacteria"/>
</dbReference>
<dbReference type="Gene3D" id="3.40.50.720">
    <property type="entry name" value="NAD(P)-binding Rossmann-like Domain"/>
    <property type="match status" value="1"/>
</dbReference>
<sequence>MNNREEKDMLLEDKNVVVYGAGGAVGSAVARGFAREGARVFLTGRDPEVVDTVRKEISAAGGAAESAVVDALDEKSVAGHLDAVVAEAGGIDVSFNAIGISPRALQGIPLAELPVDNFMRPVTTYAQAHFVTAKSAARHMIPQGSGVIMMHTPEPARMSLPLVGGMSVGWAAMEALNRALSAEWAQHGVRSICLRTTGMVETPVIDVVYGLHADALGIPVDRFTAGAVAMTHRKRPTALAELTAVAVFLASGQAAAMTGTVANLTGGLIVD</sequence>
<dbReference type="InterPro" id="IPR002347">
    <property type="entry name" value="SDR_fam"/>
</dbReference>
<keyword evidence="2" id="KW-0560">Oxidoreductase</keyword>
<evidence type="ECO:0000256" key="2">
    <source>
        <dbReference type="ARBA" id="ARBA00023002"/>
    </source>
</evidence>
<dbReference type="AlphaFoldDB" id="A0A0H3D418"/>
<dbReference type="PANTHER" id="PTHR43669">
    <property type="entry name" value="5-KETO-D-GLUCONATE 5-REDUCTASE"/>
    <property type="match status" value="1"/>
</dbReference>
<dbReference type="PATRIC" id="fig|749927.5.peg.3737"/>
<protein>
    <submittedName>
        <fullName evidence="3">Short-chain dehydrogenase/reductase SDR</fullName>
    </submittedName>
</protein>
<dbReference type="EMBL" id="CP002000">
    <property type="protein sequence ID" value="ADJ45401.1"/>
    <property type="molecule type" value="Genomic_DNA"/>
</dbReference>
<evidence type="ECO:0000313" key="3">
    <source>
        <dbReference type="EMBL" id="ADJ45401.1"/>
    </source>
</evidence>
<comment type="similarity">
    <text evidence="1">Belongs to the short-chain dehydrogenases/reductases (SDR) family.</text>
</comment>
<accession>A0A0H3D418</accession>
<proteinExistence type="inferred from homology"/>
<dbReference type="RefSeq" id="WP_013225473.1">
    <property type="nucleotide sequence ID" value="NC_014318.1"/>
</dbReference>
<dbReference type="Pfam" id="PF13561">
    <property type="entry name" value="adh_short_C2"/>
    <property type="match status" value="1"/>
</dbReference>
<dbReference type="InterPro" id="IPR036291">
    <property type="entry name" value="NAD(P)-bd_dom_sf"/>
</dbReference>
<gene>
    <name evidence="3" type="ordered locus">AMED_3618</name>
</gene>
<dbReference type="PRINTS" id="PR00081">
    <property type="entry name" value="GDHRDH"/>
</dbReference>
<dbReference type="Proteomes" id="UP000000328">
    <property type="component" value="Chromosome"/>
</dbReference>
<dbReference type="PANTHER" id="PTHR43669:SF3">
    <property type="entry name" value="ALCOHOL DEHYDROGENASE, PUTATIVE (AFU_ORTHOLOGUE AFUA_3G03445)-RELATED"/>
    <property type="match status" value="1"/>
</dbReference>
<dbReference type="GO" id="GO:0016491">
    <property type="term" value="F:oxidoreductase activity"/>
    <property type="evidence" value="ECO:0007669"/>
    <property type="project" value="UniProtKB-KW"/>
</dbReference>
<dbReference type="OrthoDB" id="670853at2"/>
<evidence type="ECO:0000313" key="4">
    <source>
        <dbReference type="Proteomes" id="UP000000328"/>
    </source>
</evidence>
<dbReference type="SUPFAM" id="SSF51735">
    <property type="entry name" value="NAD(P)-binding Rossmann-fold domains"/>
    <property type="match status" value="1"/>
</dbReference>
<evidence type="ECO:0000256" key="1">
    <source>
        <dbReference type="ARBA" id="ARBA00006484"/>
    </source>
</evidence>
<dbReference type="GeneID" id="92871368"/>
<name>A0A0H3D418_AMYMU</name>
<dbReference type="CDD" id="cd05233">
    <property type="entry name" value="SDR_c"/>
    <property type="match status" value="1"/>
</dbReference>